<evidence type="ECO:0000256" key="2">
    <source>
        <dbReference type="ARBA" id="ARBA00022741"/>
    </source>
</evidence>
<evidence type="ECO:0000256" key="1">
    <source>
        <dbReference type="ARBA" id="ARBA00022679"/>
    </source>
</evidence>
<gene>
    <name evidence="7" type="ORF">THIOM_005508</name>
</gene>
<keyword evidence="5" id="KW-1133">Transmembrane helix</keyword>
<keyword evidence="8" id="KW-1185">Reference proteome</keyword>
<keyword evidence="5" id="KW-0472">Membrane</keyword>
<keyword evidence="7" id="KW-0723">Serine/threonine-protein kinase</keyword>
<evidence type="ECO:0000256" key="3">
    <source>
        <dbReference type="ARBA" id="ARBA00022777"/>
    </source>
</evidence>
<protein>
    <submittedName>
        <fullName evidence="7">Serine/threonine protein kinase</fullName>
        <ecNumber evidence="7">2.7.-.-</ecNumber>
    </submittedName>
</protein>
<dbReference type="InterPro" id="IPR011009">
    <property type="entry name" value="Kinase-like_dom_sf"/>
</dbReference>
<keyword evidence="2" id="KW-0547">Nucleotide-binding</keyword>
<dbReference type="EMBL" id="LUTY01003044">
    <property type="protein sequence ID" value="OAD18886.1"/>
    <property type="molecule type" value="Genomic_DNA"/>
</dbReference>
<feature type="transmembrane region" description="Helical" evidence="5">
    <location>
        <begin position="159"/>
        <end position="177"/>
    </location>
</feature>
<accession>A0A176RT52</accession>
<dbReference type="InterPro" id="IPR000719">
    <property type="entry name" value="Prot_kinase_dom"/>
</dbReference>
<dbReference type="GO" id="GO:0005524">
    <property type="term" value="F:ATP binding"/>
    <property type="evidence" value="ECO:0007669"/>
    <property type="project" value="UniProtKB-KW"/>
</dbReference>
<sequence length="291" mass="33124">MAHALAYAHKEGFAHLDFKPGNVFYDTESKHTKVIDFGIARPLKREEREKTRYDLKNLGALTEAYASYEMLLGLEPDQRDDIYGLACVTYGLLSGKHPFNRKNANSAKSEKLSPKPIKGLNRQQNKALLRALAFDRDDRTPTVDDFLDDLFPEKNPWRFLVMLLAIVAGFATWYHFYTPPAKSPIITPPLVKPCEQSTVNILKKAEEYMREERYIYPPGENALEKSQQVLVLCPNNEQAKKILGQLADFYEEQAQYKLNKGQIGACRDNIDNGLRAVPDQSDLLALKARCQ</sequence>
<dbReference type="Gene3D" id="1.10.510.10">
    <property type="entry name" value="Transferase(Phosphotransferase) domain 1"/>
    <property type="match status" value="1"/>
</dbReference>
<dbReference type="AlphaFoldDB" id="A0A176RT52"/>
<dbReference type="GO" id="GO:0004674">
    <property type="term" value="F:protein serine/threonine kinase activity"/>
    <property type="evidence" value="ECO:0007669"/>
    <property type="project" value="UniProtKB-KW"/>
</dbReference>
<comment type="caution">
    <text evidence="7">The sequence shown here is derived from an EMBL/GenBank/DDBJ whole genome shotgun (WGS) entry which is preliminary data.</text>
</comment>
<keyword evidence="1 7" id="KW-0808">Transferase</keyword>
<name>A0A176RT52_9GAMM</name>
<organism evidence="7 8">
    <name type="scientific">Candidatus Thiomargarita nelsonii</name>
    <dbReference type="NCBI Taxonomy" id="1003181"/>
    <lineage>
        <taxon>Bacteria</taxon>
        <taxon>Pseudomonadati</taxon>
        <taxon>Pseudomonadota</taxon>
        <taxon>Gammaproteobacteria</taxon>
        <taxon>Thiotrichales</taxon>
        <taxon>Thiotrichaceae</taxon>
        <taxon>Thiomargarita</taxon>
    </lineage>
</organism>
<keyword evidence="5" id="KW-0812">Transmembrane</keyword>
<evidence type="ECO:0000256" key="4">
    <source>
        <dbReference type="ARBA" id="ARBA00022840"/>
    </source>
</evidence>
<dbReference type="SUPFAM" id="SSF56112">
    <property type="entry name" value="Protein kinase-like (PK-like)"/>
    <property type="match status" value="1"/>
</dbReference>
<dbReference type="PROSITE" id="PS50011">
    <property type="entry name" value="PROTEIN_KINASE_DOM"/>
    <property type="match status" value="1"/>
</dbReference>
<keyword evidence="3 7" id="KW-0418">Kinase</keyword>
<dbReference type="PANTHER" id="PTHR43289:SF6">
    <property type="entry name" value="SERINE_THREONINE-PROTEIN KINASE NEKL-3"/>
    <property type="match status" value="1"/>
</dbReference>
<dbReference type="EC" id="2.7.-.-" evidence="7"/>
<feature type="domain" description="Protein kinase" evidence="6">
    <location>
        <begin position="1"/>
        <end position="151"/>
    </location>
</feature>
<evidence type="ECO:0000313" key="7">
    <source>
        <dbReference type="EMBL" id="OAD18886.1"/>
    </source>
</evidence>
<evidence type="ECO:0000256" key="5">
    <source>
        <dbReference type="SAM" id="Phobius"/>
    </source>
</evidence>
<keyword evidence="4" id="KW-0067">ATP-binding</keyword>
<evidence type="ECO:0000259" key="6">
    <source>
        <dbReference type="PROSITE" id="PS50011"/>
    </source>
</evidence>
<dbReference type="PROSITE" id="PS00108">
    <property type="entry name" value="PROTEIN_KINASE_ST"/>
    <property type="match status" value="1"/>
</dbReference>
<dbReference type="InterPro" id="IPR008271">
    <property type="entry name" value="Ser/Thr_kinase_AS"/>
</dbReference>
<dbReference type="PANTHER" id="PTHR43289">
    <property type="entry name" value="MITOGEN-ACTIVATED PROTEIN KINASE KINASE KINASE 20-RELATED"/>
    <property type="match status" value="1"/>
</dbReference>
<evidence type="ECO:0000313" key="8">
    <source>
        <dbReference type="Proteomes" id="UP000076962"/>
    </source>
</evidence>
<proteinExistence type="predicted"/>
<reference evidence="7 8" key="1">
    <citation type="submission" date="2016-05" db="EMBL/GenBank/DDBJ databases">
        <title>Single-cell genome of chain-forming Candidatus Thiomargarita nelsonii and comparison to other large sulfur-oxidizing bacteria.</title>
        <authorList>
            <person name="Winkel M."/>
            <person name="Salman V."/>
            <person name="Woyke T."/>
            <person name="Schulz-Vogt H."/>
            <person name="Richter M."/>
            <person name="Flood B."/>
            <person name="Bailey J."/>
            <person name="Amann R."/>
            <person name="Mussmann M."/>
        </authorList>
    </citation>
    <scope>NUCLEOTIDE SEQUENCE [LARGE SCALE GENOMIC DNA]</scope>
    <source>
        <strain evidence="7 8">THI036</strain>
    </source>
</reference>
<dbReference type="Pfam" id="PF00069">
    <property type="entry name" value="Pkinase"/>
    <property type="match status" value="1"/>
</dbReference>
<dbReference type="Proteomes" id="UP000076962">
    <property type="component" value="Unassembled WGS sequence"/>
</dbReference>
<dbReference type="SMART" id="SM00220">
    <property type="entry name" value="S_TKc"/>
    <property type="match status" value="1"/>
</dbReference>